<dbReference type="InterPro" id="IPR028107">
    <property type="entry name" value="Spatacsin_C_dom"/>
</dbReference>
<dbReference type="PANTHER" id="PTHR13650:SF0">
    <property type="entry name" value="SPATACSIN"/>
    <property type="match status" value="1"/>
</dbReference>
<sequence length="3187" mass="356810">MELSMGSREDPAILQLHKWGSSEAQLDLSEFHEAFLSPTRQTLLLLSYQHEALLVPLISGDSHGSDSKSSQVRYRNHGPVVSTHCSQELTRPSRSEWVNDLPCTSGSEIQFDSFPAETECSRSDSYPFISDVNSFTWGLCGENYDQHSDASFGELLFVSGRCGVTVHAFSKLNKSRGMVQAALEGHFGKGRWVEWGPLCLLTQNMRVDESCSLSHEFHRAQDVDGTGRDGEMPHNHCEIRGDNDGVSTSKKWLKSFFIGVKTIASDGTAWTKFPEGAEFPSSAEVISFNIFDVNQPWDFCYKEEHGQNSENSLEDKPDHQNLHLCGADTASKVLSSLFGVEINRCHKCLNVFSSASYHLVGFFFTSTDSMCVNMGEADERDKSRNLLLVARLDNKGIHWVSLVKLDERINIDLAIEWADFQFSDNLLVCLNSSGLIVLYEAMSGEFVTHLNVAQACGFDPHSDLQGLEKFPLTSDVKIKQMYDVKAKLSDPHSDSTRRSFKRLVVASHTSLLAVVDENGVIYVICISDYMPKMNSSYEKLLPYCQQFGLGILHNWGVCGSDISHQMKSSNFSSNYHANKAVGNVLQNMDESNFQGMGDLRDSYSSGFTAASKVSDDRKHGASEVESHIMRKIFLPNFRSSEDYSICFSPLGITCLSKMQNVKNKKSSQLVHFNLLVKSAIYDDNYLNSGCDLYQLNGKEEIIIGEALGCAFQGCFYIVREDGLSVYLPSLSVKGNVEMNEQIVRCRPWKIEILDRVLLYESTEEADRLCLENGWDLKIARIRQLQIALDYLKFDEIERSLEMLEDVNIADEGIVRLLFAAVHLMLNKSANDSEISAASRLLALASCFATKMLRKYGLLQHERDSFMMEGFNQTGLLALPPIEPDNLQPEVDFARKLREMAHFLEIIRNLQCRLRSKFQRAMVDSGGKPPLMRADMLQEESPLLFLPSGSMTLDLLNQHEHSFPLSASGGDDAENLAFMPVDFKSQMVTEELSGASPFVPLQGITEKKILPVENPKDMMARWKIENLDLKTVVKDALLSGRLPLAVLQLHLHRSDDLINDKDPHDTFTEVREIGRAIAYELFLKGEIELAVATLQRLGENIESCLKQLLFGTVSRSLRAQVAEEMKRYGYLGPYERKFLEEMSLIESLYPSSSFWKTYHCRLNETSVPSNSVLPVENRLFLLHVYDNFVIECGEIDGIVLDSWINTSETSSTMEVDEDDVHVGYWAAAAVWFDAWDQKTVDRMILGQSFSSDISLLWESQLEYHACHNNWKEVSRLLDLIPASVLSAGSLQLNLDALHPTSSLGFNMKPPNYGSFLCSLEEFDSACMEVSDVQIYKFSPNTCSAWLRMFMQEKLAKRFIFLKEYWEGTMDMVLLLARSGFISGRDKRTLGDDCLKTSSDKDGTLQALHKVIVHHCAHYNLPNLLDLYLDLHGLVLDKDSLCSIQESTADCQWARWLLLSRVKGHEYEASLANAREIMSRHSVPRSDLSVLELDEIIRTVDDIAEGGGEMAALATLMHAAVPIQSCLNSGGVNRHSNSSAQCTLENLKPTLQRFPTLWRSLIGACLGEDTMSSMVPRAKMALSNYLSWRDEIFFSTGRDTSLLQMLPCWFPKAVRRLIQLYVQGPLGCQSFSGSPPGDTVLHRDIDLFINGDVHTEISAISWEATIQRHIEEELYNSVFEETGLRLEHHLHRGRALAAFNQILINRAQQLKSGGTASASTNVQTNIQSDVQTLLSPLSQSEEDLLLPILPLAIMHFEDDMLVASCAFLLELCGLSASMLHVDVAALKRISSFYKSSECNDNLRQLSPKGSVFHAMSHEGDVTNSLARALADEYLHKDSLGNSNKAGSPSKQPSRALMLVLHHLEKASVPREVDGNSCGSWLLSGNGDGFELRSQQKSASQHWSLVTNFCRMHLLPLSTKYLAMLARDNDWIGFLSEAQIGGYSYDAVFQVASKEFSDPRLRLHMLAVLRGMQLKKKASSSCSDTLEKGCESTFPDESICIPVELFQILAECEKQKCAGEVLLMKAKELCWSTLAMIASCFPDVSPLSCLAVWLEITAARETSSIKVNDIASQIADNVGAAVDATNALPAGDRMFTFHYNRQSPKRRRLMAPTLLNSSAFAIFNISSTSMGEKRFDSQGISSERKKKVEDSASANVSSDFDEGPESLSKMVAVLCEQQLFLPLLRAFEMFLPSCALLPFIRALQAFSQMRLSEASAHLGSFSLRIKEEPTYLQANVGKEGQIGTSWISSTASKAADAVLSTCPSPYEKRCLLQLLAATDFGDGGYASAYYRKCYWKINLAEPLLCKNDELQLGNETSDDASLLYALEKNRHWEQARNWARQLEASGGQFKSVMNHVTESQAESMVTEWKVFLWDVPEERAALWGHCHTLFIRYSFPALQAGLFFLKHAEAVEREVPARELRELLLLSLQWLSGMISLSNPVCPLHLLREIETKVWLLAVESETQMKNEGDFNISTRDTVNKNDTNIIDRTATIIAKMDNHINTMRNRTVEKYESKENNQISYKNQTVDSGFLIGNSKTKRRAKGYLPSRRQPLESLDKSADTDDGSGPLSFKNELQLQEENLKVEMFFSRWEERVGAAELERAVLSLLEFGQITAAKQLQYKLSPGQMPSEFRLVDATLKLAAISTPPCNVSMSMLDEEVLSVLQSYDIVGDQHNIDPQQILESLVAIFPEGNGRGLCKRIIAVIKAANKLGVLFFEAFNKQPIELLQLLSLKAQESFEEANLLVQTHLMPAASIAQILAESFLKGLLAAHRGGYMDSQKEEEGPAPLLWRFSDFLKWAELCPSEPEIGHALMRLVITGQEIPHACEVELLILSHHFYKSSACLDGVDVLVALAATRVDSYVSEGDFSCLARLITGVGNFYALNFILGILIENGQLDLLLQKYSAAAATNTGIAEAIRGFRMAVLTSLKHFNPNDLDAFAMVYNHFDMKHETAALLELRAEQSCDRWFHRYDKDQNGDLLDAMRYFIEAAEVHSSIDAGNKTRKACAQASLLSLQIRMPDFQWLYLSETNARRALVEQSQFQEALIVAEAYGLNQPGEWALVLWNQMLKPEVMEEFVAEFVSVLPLPPSMLIELARFYRAEVAARGDQSQFSVWLTGGGLPADWAKYLGRSFRCLLKRTRDLRLRMQLSNLATGFSDVINACMKEMDKVPDISAPLVLRKGHGGAYLPLM</sequence>
<proteinExistence type="predicted"/>
<dbReference type="Pfam" id="PF14649">
    <property type="entry name" value="Spatacsin_C"/>
    <property type="match status" value="1"/>
</dbReference>
<name>A0AAE1J6S9_9FABA</name>
<dbReference type="GO" id="GO:0005737">
    <property type="term" value="C:cytoplasm"/>
    <property type="evidence" value="ECO:0007669"/>
    <property type="project" value="TreeGrafter"/>
</dbReference>
<feature type="domain" description="Spatacsin C-terminal" evidence="2">
    <location>
        <begin position="2805"/>
        <end position="3096"/>
    </location>
</feature>
<dbReference type="Proteomes" id="UP001293593">
    <property type="component" value="Unassembled WGS sequence"/>
</dbReference>
<reference evidence="3" key="1">
    <citation type="submission" date="2023-10" db="EMBL/GenBank/DDBJ databases">
        <title>Chromosome-level genome of the transformable northern wattle, Acacia crassicarpa.</title>
        <authorList>
            <person name="Massaro I."/>
            <person name="Sinha N.R."/>
            <person name="Poethig S."/>
            <person name="Leichty A.R."/>
        </authorList>
    </citation>
    <scope>NUCLEOTIDE SEQUENCE</scope>
    <source>
        <strain evidence="3">Acra3RX</strain>
        <tissue evidence="3">Leaf</tissue>
    </source>
</reference>
<accession>A0AAE1J6S9</accession>
<comment type="caution">
    <text evidence="3">The sequence shown here is derived from an EMBL/GenBank/DDBJ whole genome shotgun (WGS) entry which is preliminary data.</text>
</comment>
<feature type="region of interest" description="Disordered" evidence="1">
    <location>
        <begin position="2540"/>
        <end position="2567"/>
    </location>
</feature>
<dbReference type="PANTHER" id="PTHR13650">
    <property type="entry name" value="SPATACSIN"/>
    <property type="match status" value="1"/>
</dbReference>
<evidence type="ECO:0000256" key="1">
    <source>
        <dbReference type="SAM" id="MobiDB-lite"/>
    </source>
</evidence>
<feature type="compositionally biased region" description="Basic and acidic residues" evidence="1">
    <location>
        <begin position="2548"/>
        <end position="2558"/>
    </location>
</feature>
<gene>
    <name evidence="3" type="ORF">QN277_025955</name>
</gene>
<evidence type="ECO:0000313" key="3">
    <source>
        <dbReference type="EMBL" id="KAK4264831.1"/>
    </source>
</evidence>
<dbReference type="InterPro" id="IPR028103">
    <property type="entry name" value="Spatacsin"/>
</dbReference>
<feature type="region of interest" description="Disordered" evidence="1">
    <location>
        <begin position="2133"/>
        <end position="2160"/>
    </location>
</feature>
<evidence type="ECO:0000259" key="2">
    <source>
        <dbReference type="Pfam" id="PF14649"/>
    </source>
</evidence>
<organism evidence="3 4">
    <name type="scientific">Acacia crassicarpa</name>
    <name type="common">northern wattle</name>
    <dbReference type="NCBI Taxonomy" id="499986"/>
    <lineage>
        <taxon>Eukaryota</taxon>
        <taxon>Viridiplantae</taxon>
        <taxon>Streptophyta</taxon>
        <taxon>Embryophyta</taxon>
        <taxon>Tracheophyta</taxon>
        <taxon>Spermatophyta</taxon>
        <taxon>Magnoliopsida</taxon>
        <taxon>eudicotyledons</taxon>
        <taxon>Gunneridae</taxon>
        <taxon>Pentapetalae</taxon>
        <taxon>rosids</taxon>
        <taxon>fabids</taxon>
        <taxon>Fabales</taxon>
        <taxon>Fabaceae</taxon>
        <taxon>Caesalpinioideae</taxon>
        <taxon>mimosoid clade</taxon>
        <taxon>Acacieae</taxon>
        <taxon>Acacia</taxon>
    </lineage>
</organism>
<dbReference type="EMBL" id="JAWXYG010000008">
    <property type="protein sequence ID" value="KAK4264831.1"/>
    <property type="molecule type" value="Genomic_DNA"/>
</dbReference>
<protein>
    <recommendedName>
        <fullName evidence="2">Spatacsin C-terminal domain-containing protein</fullName>
    </recommendedName>
</protein>
<evidence type="ECO:0000313" key="4">
    <source>
        <dbReference type="Proteomes" id="UP001293593"/>
    </source>
</evidence>
<feature type="compositionally biased region" description="Basic and acidic residues" evidence="1">
    <location>
        <begin position="2133"/>
        <end position="2147"/>
    </location>
</feature>
<keyword evidence="4" id="KW-1185">Reference proteome</keyword>